<dbReference type="GO" id="GO:0003723">
    <property type="term" value="F:RNA binding"/>
    <property type="evidence" value="ECO:0007669"/>
    <property type="project" value="UniProtKB-KW"/>
</dbReference>
<evidence type="ECO:0000256" key="2">
    <source>
        <dbReference type="ARBA" id="ARBA00006621"/>
    </source>
</evidence>
<keyword evidence="4 9" id="KW-0934">Plastid</keyword>
<dbReference type="GO" id="GO:0006397">
    <property type="term" value="P:mRNA processing"/>
    <property type="evidence" value="ECO:0007669"/>
    <property type="project" value="UniProtKB-KW"/>
</dbReference>
<proteinExistence type="inferred from homology"/>
<sequence>MDEFQGYLELHRSQPHDFLYPLMFQEYVYVLAHGRGLNGSILLDNVGYDNQSSLLIIKRLINRMSQQNHFIISINDSNPNKFFEYKNLYYQMISEVFAVIVELPFSRQLVSEDKIVKSENLRSIHSIFPFLADKLLHLNYTSDVLIPYPIHLEIFIEIFGYCVKDPSSLHLLWLFFHAYYNWNSLITPKKNFFFSKTNRRLFFLLNNYYVCEYESIFIFLCNQSSHLRLKLSGISLDRIHFYKKTIYPGEEVFANNFPITFWFFKDPFMHSFRYQGKCILASKDTPLLMNKWKSYLVNLGQCHFYVWFQPVRIHINQLSKHSLNFLGYRSSMRPSISVVRSQLLENSFIMDNAMNKLDTFIPIIPIIGSLAKVKFCNILGHPISKSDWADSSDSEIINRFVHICGNISHYYSGSSKKKSLYRIKYILRLSCVKTLARKHKSTVRTFLKRLGPKLLDEFFTEEERIISLIFLRASSNLKRFYRGQIWYLDIFCINDLVYHS</sequence>
<name>Q8MFF4_9ROSA</name>
<dbReference type="GO" id="GO:0009507">
    <property type="term" value="C:chloroplast"/>
    <property type="evidence" value="ECO:0007669"/>
    <property type="project" value="UniProtKB-SubCell"/>
</dbReference>
<geneLocation type="chloroplast" evidence="12"/>
<dbReference type="Pfam" id="PF01348">
    <property type="entry name" value="Intron_maturas2"/>
    <property type="match status" value="1"/>
</dbReference>
<protein>
    <recommendedName>
        <fullName evidence="8">Maturase K</fullName>
    </recommendedName>
    <alternativeName>
        <fullName evidence="8">Intron maturase</fullName>
    </alternativeName>
</protein>
<dbReference type="PANTHER" id="PTHR34811:SF1">
    <property type="entry name" value="MATURASE K"/>
    <property type="match status" value="1"/>
</dbReference>
<evidence type="ECO:0000256" key="6">
    <source>
        <dbReference type="ARBA" id="ARBA00022694"/>
    </source>
</evidence>
<dbReference type="InterPro" id="IPR024937">
    <property type="entry name" value="Domain_X"/>
</dbReference>
<evidence type="ECO:0000256" key="9">
    <source>
        <dbReference type="RuleBase" id="RU004226"/>
    </source>
</evidence>
<evidence type="ECO:0000256" key="3">
    <source>
        <dbReference type="ARBA" id="ARBA00022528"/>
    </source>
</evidence>
<evidence type="ECO:0000256" key="8">
    <source>
        <dbReference type="HAMAP-Rule" id="MF_01390"/>
    </source>
</evidence>
<comment type="subcellular location">
    <subcellularLocation>
        <location evidence="1 8">Plastid</location>
        <location evidence="1 8">Chloroplast</location>
    </subcellularLocation>
</comment>
<accession>Q8MFF4</accession>
<evidence type="ECO:0000256" key="7">
    <source>
        <dbReference type="ARBA" id="ARBA00022884"/>
    </source>
</evidence>
<dbReference type="HAMAP" id="MF_01390">
    <property type="entry name" value="MatK"/>
    <property type="match status" value="1"/>
</dbReference>
<keyword evidence="7 8" id="KW-0694">RNA-binding</keyword>
<dbReference type="GO" id="GO:0008033">
    <property type="term" value="P:tRNA processing"/>
    <property type="evidence" value="ECO:0007669"/>
    <property type="project" value="UniProtKB-KW"/>
</dbReference>
<keyword evidence="5 8" id="KW-0507">mRNA processing</keyword>
<evidence type="ECO:0000313" key="12">
    <source>
        <dbReference type="EMBL" id="BAB91161.1"/>
    </source>
</evidence>
<gene>
    <name evidence="8 12" type="primary">matK</name>
</gene>
<keyword evidence="3 9" id="KW-0150">Chloroplast</keyword>
<dbReference type="PANTHER" id="PTHR34811">
    <property type="entry name" value="MATURASE K"/>
    <property type="match status" value="1"/>
</dbReference>
<evidence type="ECO:0000259" key="10">
    <source>
        <dbReference type="Pfam" id="PF01348"/>
    </source>
</evidence>
<evidence type="ECO:0000256" key="4">
    <source>
        <dbReference type="ARBA" id="ARBA00022640"/>
    </source>
</evidence>
<reference evidence="12" key="1">
    <citation type="journal article" date="2002" name="Chromosoma">
        <title>Trends in site-number change of rDNA loci during polyploid evolution in Sanguisorba (Rosaceae).</title>
        <authorList>
            <person name="Mishima M."/>
            <person name="Ohmido N."/>
            <person name="Fukui K."/>
            <person name="Yahara T."/>
        </authorList>
    </citation>
    <scope>NUCLEOTIDE SEQUENCE</scope>
</reference>
<evidence type="ECO:0000256" key="1">
    <source>
        <dbReference type="ARBA" id="ARBA00004229"/>
    </source>
</evidence>
<evidence type="ECO:0000259" key="11">
    <source>
        <dbReference type="Pfam" id="PF01824"/>
    </source>
</evidence>
<evidence type="ECO:0000256" key="5">
    <source>
        <dbReference type="ARBA" id="ARBA00022664"/>
    </source>
</evidence>
<feature type="domain" description="Maturase MatK N-terminal" evidence="11">
    <location>
        <begin position="1"/>
        <end position="327"/>
    </location>
</feature>
<organism evidence="12">
    <name type="scientific">Filipendula multijuga</name>
    <dbReference type="NCBI Taxonomy" id="176127"/>
    <lineage>
        <taxon>Eukaryota</taxon>
        <taxon>Viridiplantae</taxon>
        <taxon>Streptophyta</taxon>
        <taxon>Embryophyta</taxon>
        <taxon>Tracheophyta</taxon>
        <taxon>Spermatophyta</taxon>
        <taxon>Magnoliopsida</taxon>
        <taxon>eudicotyledons</taxon>
        <taxon>Gunneridae</taxon>
        <taxon>Pentapetalae</taxon>
        <taxon>rosids</taxon>
        <taxon>fabids</taxon>
        <taxon>Rosales</taxon>
        <taxon>Rosaceae</taxon>
        <taxon>Rosoideae</taxon>
        <taxon>Rosoideae incertae sedis</taxon>
        <taxon>Filipendula</taxon>
    </lineage>
</organism>
<comment type="similarity">
    <text evidence="2 8">Belongs to the intron maturase 2 family. MatK subfamily.</text>
</comment>
<feature type="domain" description="Domain X" evidence="10">
    <location>
        <begin position="354"/>
        <end position="465"/>
    </location>
</feature>
<dbReference type="GO" id="GO:0008380">
    <property type="term" value="P:RNA splicing"/>
    <property type="evidence" value="ECO:0007669"/>
    <property type="project" value="UniProtKB-UniRule"/>
</dbReference>
<dbReference type="InterPro" id="IPR002866">
    <property type="entry name" value="Maturase_MatK"/>
</dbReference>
<dbReference type="InterPro" id="IPR024942">
    <property type="entry name" value="Maturase_MatK_N"/>
</dbReference>
<comment type="function">
    <text evidence="8 9">Usually encoded in the trnK tRNA gene intron. Probably assists in splicing its own and other chloroplast group II introns.</text>
</comment>
<keyword evidence="6 8" id="KW-0819">tRNA processing</keyword>
<dbReference type="Pfam" id="PF01824">
    <property type="entry name" value="MatK_N"/>
    <property type="match status" value="1"/>
</dbReference>
<dbReference type="AlphaFoldDB" id="Q8MFF4"/>
<dbReference type="EMBL" id="AB073684">
    <property type="protein sequence ID" value="BAB91161.1"/>
    <property type="molecule type" value="Genomic_DNA"/>
</dbReference>